<feature type="compositionally biased region" description="Basic and acidic residues" evidence="1">
    <location>
        <begin position="94"/>
        <end position="112"/>
    </location>
</feature>
<dbReference type="Proteomes" id="UP001458880">
    <property type="component" value="Unassembled WGS sequence"/>
</dbReference>
<evidence type="ECO:0000256" key="1">
    <source>
        <dbReference type="SAM" id="MobiDB-lite"/>
    </source>
</evidence>
<evidence type="ECO:0000313" key="3">
    <source>
        <dbReference type="Proteomes" id="UP001458880"/>
    </source>
</evidence>
<gene>
    <name evidence="2" type="ORF">QE152_g23549</name>
</gene>
<proteinExistence type="predicted"/>
<accession>A0AAW1KGW9</accession>
<protein>
    <submittedName>
        <fullName evidence="2">Uncharacterized protein</fullName>
    </submittedName>
</protein>
<sequence length="151" mass="16621">MSTEYRRAIKYPKLILSMVQKRLTWASLPKDMALEYWESTHSQDIPRDDLVSDQGKGNGKALGGRGNHAAGSIPNLYGSSVHKLNPGGFQIRSRLRESGDGVKEGEEEERRPTTSATIDSILPSRKVLFSTTRKLSGMWGRCGGIAFPKGS</sequence>
<feature type="region of interest" description="Disordered" evidence="1">
    <location>
        <begin position="89"/>
        <end position="117"/>
    </location>
</feature>
<feature type="compositionally biased region" description="Gly residues" evidence="1">
    <location>
        <begin position="56"/>
        <end position="66"/>
    </location>
</feature>
<reference evidence="2 3" key="1">
    <citation type="journal article" date="2024" name="BMC Genomics">
        <title>De novo assembly and annotation of Popillia japonica's genome with initial clues to its potential as an invasive pest.</title>
        <authorList>
            <person name="Cucini C."/>
            <person name="Boschi S."/>
            <person name="Funari R."/>
            <person name="Cardaioli E."/>
            <person name="Iannotti N."/>
            <person name="Marturano G."/>
            <person name="Paoli F."/>
            <person name="Bruttini M."/>
            <person name="Carapelli A."/>
            <person name="Frati F."/>
            <person name="Nardi F."/>
        </authorList>
    </citation>
    <scope>NUCLEOTIDE SEQUENCE [LARGE SCALE GENOMIC DNA]</scope>
    <source>
        <strain evidence="2">DMR45628</strain>
    </source>
</reference>
<name>A0AAW1KGW9_POPJA</name>
<evidence type="ECO:0000313" key="2">
    <source>
        <dbReference type="EMBL" id="KAK9717810.1"/>
    </source>
</evidence>
<feature type="region of interest" description="Disordered" evidence="1">
    <location>
        <begin position="45"/>
        <end position="68"/>
    </location>
</feature>
<organism evidence="2 3">
    <name type="scientific">Popillia japonica</name>
    <name type="common">Japanese beetle</name>
    <dbReference type="NCBI Taxonomy" id="7064"/>
    <lineage>
        <taxon>Eukaryota</taxon>
        <taxon>Metazoa</taxon>
        <taxon>Ecdysozoa</taxon>
        <taxon>Arthropoda</taxon>
        <taxon>Hexapoda</taxon>
        <taxon>Insecta</taxon>
        <taxon>Pterygota</taxon>
        <taxon>Neoptera</taxon>
        <taxon>Endopterygota</taxon>
        <taxon>Coleoptera</taxon>
        <taxon>Polyphaga</taxon>
        <taxon>Scarabaeiformia</taxon>
        <taxon>Scarabaeidae</taxon>
        <taxon>Rutelinae</taxon>
        <taxon>Popillia</taxon>
    </lineage>
</organism>
<dbReference type="EMBL" id="JASPKY010000236">
    <property type="protein sequence ID" value="KAK9717810.1"/>
    <property type="molecule type" value="Genomic_DNA"/>
</dbReference>
<keyword evidence="3" id="KW-1185">Reference proteome</keyword>
<comment type="caution">
    <text evidence="2">The sequence shown here is derived from an EMBL/GenBank/DDBJ whole genome shotgun (WGS) entry which is preliminary data.</text>
</comment>
<dbReference type="AlphaFoldDB" id="A0AAW1KGW9"/>